<dbReference type="Proteomes" id="UP000325440">
    <property type="component" value="Unassembled WGS sequence"/>
</dbReference>
<dbReference type="Gene3D" id="3.40.1800.20">
    <property type="match status" value="1"/>
</dbReference>
<keyword evidence="5" id="KW-1185">Reference proteome</keyword>
<feature type="domain" description="ZAD" evidence="3">
    <location>
        <begin position="18"/>
        <end position="101"/>
    </location>
</feature>
<dbReference type="AlphaFoldDB" id="A0A5E4MW63"/>
<name>A0A5E4MW63_9HEMI</name>
<organism evidence="4 5">
    <name type="scientific">Cinara cedri</name>
    <dbReference type="NCBI Taxonomy" id="506608"/>
    <lineage>
        <taxon>Eukaryota</taxon>
        <taxon>Metazoa</taxon>
        <taxon>Ecdysozoa</taxon>
        <taxon>Arthropoda</taxon>
        <taxon>Hexapoda</taxon>
        <taxon>Insecta</taxon>
        <taxon>Pterygota</taxon>
        <taxon>Neoptera</taxon>
        <taxon>Paraneoptera</taxon>
        <taxon>Hemiptera</taxon>
        <taxon>Sternorrhyncha</taxon>
        <taxon>Aphidomorpha</taxon>
        <taxon>Aphidoidea</taxon>
        <taxon>Aphididae</taxon>
        <taxon>Lachninae</taxon>
        <taxon>Cinara</taxon>
    </lineage>
</organism>
<feature type="binding site" evidence="1">
    <location>
        <position position="20"/>
    </location>
    <ligand>
        <name>Zn(2+)</name>
        <dbReference type="ChEBI" id="CHEBI:29105"/>
    </ligand>
</feature>
<keyword evidence="1" id="KW-0479">Metal-binding</keyword>
<reference evidence="4 5" key="1">
    <citation type="submission" date="2019-08" db="EMBL/GenBank/DDBJ databases">
        <authorList>
            <person name="Alioto T."/>
            <person name="Alioto T."/>
            <person name="Gomez Garrido J."/>
        </authorList>
    </citation>
    <scope>NUCLEOTIDE SEQUENCE [LARGE SCALE GENOMIC DNA]</scope>
</reference>
<dbReference type="GO" id="GO:0005634">
    <property type="term" value="C:nucleus"/>
    <property type="evidence" value="ECO:0007669"/>
    <property type="project" value="InterPro"/>
</dbReference>
<dbReference type="InterPro" id="IPR012934">
    <property type="entry name" value="Znf_AD"/>
</dbReference>
<feature type="binding site" evidence="1">
    <location>
        <position position="77"/>
    </location>
    <ligand>
        <name>Zn(2+)</name>
        <dbReference type="ChEBI" id="CHEBI:29105"/>
    </ligand>
</feature>
<keyword evidence="1" id="KW-0862">Zinc</keyword>
<proteinExistence type="predicted"/>
<feature type="region of interest" description="Disordered" evidence="2">
    <location>
        <begin position="108"/>
        <end position="177"/>
    </location>
</feature>
<feature type="binding site" evidence="1">
    <location>
        <position position="74"/>
    </location>
    <ligand>
        <name>Zn(2+)</name>
        <dbReference type="ChEBI" id="CHEBI:29105"/>
    </ligand>
</feature>
<accession>A0A5E4MW63</accession>
<feature type="compositionally biased region" description="Basic and acidic residues" evidence="2">
    <location>
        <begin position="129"/>
        <end position="151"/>
    </location>
</feature>
<evidence type="ECO:0000313" key="4">
    <source>
        <dbReference type="EMBL" id="VVC34691.1"/>
    </source>
</evidence>
<dbReference type="EMBL" id="CABPRJ010001008">
    <property type="protein sequence ID" value="VVC34691.1"/>
    <property type="molecule type" value="Genomic_DNA"/>
</dbReference>
<feature type="binding site" evidence="1">
    <location>
        <position position="23"/>
    </location>
    <ligand>
        <name>Zn(2+)</name>
        <dbReference type="ChEBI" id="CHEBI:29105"/>
    </ligand>
</feature>
<dbReference type="GO" id="GO:0008270">
    <property type="term" value="F:zinc ion binding"/>
    <property type="evidence" value="ECO:0007669"/>
    <property type="project" value="UniProtKB-UniRule"/>
</dbReference>
<dbReference type="SUPFAM" id="SSF57716">
    <property type="entry name" value="Glucocorticoid receptor-like (DNA-binding domain)"/>
    <property type="match status" value="1"/>
</dbReference>
<keyword evidence="1" id="KW-0863">Zinc-finger</keyword>
<evidence type="ECO:0000256" key="1">
    <source>
        <dbReference type="PROSITE-ProRule" id="PRU01263"/>
    </source>
</evidence>
<dbReference type="Pfam" id="PF07776">
    <property type="entry name" value="zf-AD"/>
    <property type="match status" value="1"/>
</dbReference>
<evidence type="ECO:0000259" key="3">
    <source>
        <dbReference type="PROSITE" id="PS51915"/>
    </source>
</evidence>
<dbReference type="PROSITE" id="PS51915">
    <property type="entry name" value="ZAD"/>
    <property type="match status" value="1"/>
</dbReference>
<gene>
    <name evidence="4" type="ORF">CINCED_3A007170</name>
</gene>
<evidence type="ECO:0000313" key="5">
    <source>
        <dbReference type="Proteomes" id="UP000325440"/>
    </source>
</evidence>
<sequence length="200" mass="22897">MGKGAGVLIMALHPDDLQMCRICLDDPVDSYGGKPIKLIPVFSPENGADTLNKKIFKVFEIKIEKNDIKPKLICERCHAFILQVYEQRKVAADSQIVINFIVAKKTRHHQNKEEENSLGTENNNKKLKKDAPEKMEKTRKAKKAENGKKLTPEFAVPKCPKNSTMKLPKRSKQDMKKLNSEIQRRFKSMTDFLESQCPKE</sequence>
<evidence type="ECO:0000256" key="2">
    <source>
        <dbReference type="SAM" id="MobiDB-lite"/>
    </source>
</evidence>
<protein>
    <submittedName>
        <fullName evidence="4">Zinc finger, AD-type</fullName>
    </submittedName>
</protein>